<sequence>MFGFIAEEATDSASKERTALFQSDCSTSRTTCKNDPVSREEVEKRTKLQSLCETRWASRADTLHTFLCAYRTLGSSLEQLSAGGDAKASGYLLSVLQFDFIITLVVIEHVLASLVPLSKMLQGKSCDLLKAATETRVVKDLIRNERADDTACDALYEKAVDIVVPSMPRNARETAQMPQLIMCPNFGKITRIF</sequence>
<dbReference type="EMBL" id="JAIWYP010000016">
    <property type="protein sequence ID" value="KAH3693848.1"/>
    <property type="molecule type" value="Genomic_DNA"/>
</dbReference>
<proteinExistence type="predicted"/>
<dbReference type="Proteomes" id="UP000828390">
    <property type="component" value="Unassembled WGS sequence"/>
</dbReference>
<reference evidence="1" key="1">
    <citation type="journal article" date="2019" name="bioRxiv">
        <title>The Genome of the Zebra Mussel, Dreissena polymorpha: A Resource for Invasive Species Research.</title>
        <authorList>
            <person name="McCartney M.A."/>
            <person name="Auch B."/>
            <person name="Kono T."/>
            <person name="Mallez S."/>
            <person name="Zhang Y."/>
            <person name="Obille A."/>
            <person name="Becker A."/>
            <person name="Abrahante J.E."/>
            <person name="Garbe J."/>
            <person name="Badalamenti J.P."/>
            <person name="Herman A."/>
            <person name="Mangelson H."/>
            <person name="Liachko I."/>
            <person name="Sullivan S."/>
            <person name="Sone E.D."/>
            <person name="Koren S."/>
            <person name="Silverstein K.A.T."/>
            <person name="Beckman K.B."/>
            <person name="Gohl D.M."/>
        </authorList>
    </citation>
    <scope>NUCLEOTIDE SEQUENCE</scope>
    <source>
        <strain evidence="1">Duluth1</strain>
        <tissue evidence="1">Whole animal</tissue>
    </source>
</reference>
<dbReference type="InterPro" id="IPR052958">
    <property type="entry name" value="IFN-induced_PKR_regulator"/>
</dbReference>
<dbReference type="PANTHER" id="PTHR46289">
    <property type="entry name" value="52 KDA REPRESSOR OF THE INHIBITOR OF THE PROTEIN KINASE-LIKE PROTEIN-RELATED"/>
    <property type="match status" value="1"/>
</dbReference>
<dbReference type="PANTHER" id="PTHR46289:SF14">
    <property type="entry name" value="DUF4371 DOMAIN-CONTAINING PROTEIN"/>
    <property type="match status" value="1"/>
</dbReference>
<dbReference type="AlphaFoldDB" id="A0A9D4BHL8"/>
<evidence type="ECO:0000313" key="1">
    <source>
        <dbReference type="EMBL" id="KAH3693848.1"/>
    </source>
</evidence>
<name>A0A9D4BHL8_DREPO</name>
<reference evidence="1" key="2">
    <citation type="submission" date="2020-11" db="EMBL/GenBank/DDBJ databases">
        <authorList>
            <person name="McCartney M.A."/>
            <person name="Auch B."/>
            <person name="Kono T."/>
            <person name="Mallez S."/>
            <person name="Becker A."/>
            <person name="Gohl D.M."/>
            <person name="Silverstein K.A.T."/>
            <person name="Koren S."/>
            <person name="Bechman K.B."/>
            <person name="Herman A."/>
            <person name="Abrahante J.E."/>
            <person name="Garbe J."/>
        </authorList>
    </citation>
    <scope>NUCLEOTIDE SEQUENCE</scope>
    <source>
        <strain evidence="1">Duluth1</strain>
        <tissue evidence="1">Whole animal</tissue>
    </source>
</reference>
<comment type="caution">
    <text evidence="1">The sequence shown here is derived from an EMBL/GenBank/DDBJ whole genome shotgun (WGS) entry which is preliminary data.</text>
</comment>
<keyword evidence="2" id="KW-1185">Reference proteome</keyword>
<organism evidence="1 2">
    <name type="scientific">Dreissena polymorpha</name>
    <name type="common">Zebra mussel</name>
    <name type="synonym">Mytilus polymorpha</name>
    <dbReference type="NCBI Taxonomy" id="45954"/>
    <lineage>
        <taxon>Eukaryota</taxon>
        <taxon>Metazoa</taxon>
        <taxon>Spiralia</taxon>
        <taxon>Lophotrochozoa</taxon>
        <taxon>Mollusca</taxon>
        <taxon>Bivalvia</taxon>
        <taxon>Autobranchia</taxon>
        <taxon>Heteroconchia</taxon>
        <taxon>Euheterodonta</taxon>
        <taxon>Imparidentia</taxon>
        <taxon>Neoheterodontei</taxon>
        <taxon>Myida</taxon>
        <taxon>Dreissenoidea</taxon>
        <taxon>Dreissenidae</taxon>
        <taxon>Dreissena</taxon>
    </lineage>
</organism>
<accession>A0A9D4BHL8</accession>
<gene>
    <name evidence="1" type="ORF">DPMN_081287</name>
</gene>
<protein>
    <submittedName>
        <fullName evidence="1">Uncharacterized protein</fullName>
    </submittedName>
</protein>
<evidence type="ECO:0000313" key="2">
    <source>
        <dbReference type="Proteomes" id="UP000828390"/>
    </source>
</evidence>